<proteinExistence type="predicted"/>
<evidence type="ECO:0000256" key="3">
    <source>
        <dbReference type="SAM" id="MobiDB-lite"/>
    </source>
</evidence>
<keyword evidence="2" id="KW-0067">ATP-binding</keyword>
<feature type="domain" description="Orc1-like AAA ATPase" evidence="4">
    <location>
        <begin position="7"/>
        <end position="138"/>
    </location>
</feature>
<dbReference type="PANTHER" id="PTHR16305">
    <property type="entry name" value="TESTICULAR SOLUBLE ADENYLYL CYCLASE"/>
    <property type="match status" value="1"/>
</dbReference>
<dbReference type="EMBL" id="BAABDQ010000030">
    <property type="protein sequence ID" value="GAA3595268.1"/>
    <property type="molecule type" value="Genomic_DNA"/>
</dbReference>
<evidence type="ECO:0000259" key="4">
    <source>
        <dbReference type="Pfam" id="PF13191"/>
    </source>
</evidence>
<dbReference type="SUPFAM" id="SSF52540">
    <property type="entry name" value="P-loop containing nucleoside triphosphate hydrolases"/>
    <property type="match status" value="1"/>
</dbReference>
<name>A0ABP6Z4F9_9ACTN</name>
<sequence length="1123" mass="120953">MLRGEVERALVSHGSLVLVSGEAGIGKSTLVASAAEEAVRGGARVLGGACWEGEGAPGYWPWVQVVRRLAPGATPQSLAGPGGEAFQLYDAVTALLVESSRTRPVVVVLEDLHWADAASLRLLEFVVRHAWFERLLVIGTYRDAEVDGPLSLALEAKAVTLALDGLDREGVGRLVARTTGVPPGEELVTEIHRRTGGNPFFVEQTARLWQGGSPLATIPPGVGAAIRRRLSRLSTAVLGVLRMAAVLGREFTEAALTSAFRSLAPLASADFGTPPMLPPAGPLSDLPPAGPHAPRTDPLSDPPPAGPHAPRTDSLSDPPSTGPHASWIDPLSEPPPASDEPVMGPAEVQDEPPTPDPSMPGAPTMTASGVADLVSSALDQAISAKLVASRGRGRYAFVHDLVRETLYAELDESAVRACHAAALHALEAALPATRAHHAYLADVPGTPAILLAAARDAEARLADEEAVGHYRRALERTPESEPRRRAAIGLDLGVAQHRTGDAAASTRTLDAAIAITRRLDDPDLLALTALKLHELCYSGGGRWTEFVHEAHRRLLRQGPTEDDGSRADHRRPAPVMRRTPAPDDNRMRAEIERIRPGNTHRLDEVAQELSAVATERARRGADDETLGFSLLARLGAIWGPGTTAERLAITEELTAVAQRTREPQFELTARSWRVGALLELGDPRCVIEQRTFVADVEGSGLTLFQHEAAVLKAMFATFTGRFDEAVAHIDAACELGEQPGIGRHDLRWMQRWSAALLRGRFDEADAVLAEMEQAGSRHFPLYNAVTAVQRGGSGEAAMRHLAEIMATDEPYLRWMAPLWLRFQAQAAALSKDPVLCERARAALAPYAGQWGVTATVAVEGPYTHWTAVLDAAQERWDDAIEGFTTAYRSADALGARPWSIESRARLAEALQARGDDVSALTEQVERDAADLGMLVRLPRSGGNAFRFDGEVWTLAFAGRTVRLPDSKGLADLRLLLSRPGSDVPAVLLLNPAGGEVAVAARSMGGDDVLDEEAKTRYRRRLELLDEEIDRAAEAGDDRRAAEFDAERQALLDELRTATGLGGRPRRLGDEAERARKAVTNRIRNTLRQLDDRHPELAAHLRASVSTGSTCRYQPATELPWTTT</sequence>
<keyword evidence="1" id="KW-0547">Nucleotide-binding</keyword>
<evidence type="ECO:0000256" key="1">
    <source>
        <dbReference type="ARBA" id="ARBA00022741"/>
    </source>
</evidence>
<gene>
    <name evidence="5" type="ORF">GCM10022419_093170</name>
</gene>
<dbReference type="Proteomes" id="UP001500630">
    <property type="component" value="Unassembled WGS sequence"/>
</dbReference>
<evidence type="ECO:0000313" key="6">
    <source>
        <dbReference type="Proteomes" id="UP001500630"/>
    </source>
</evidence>
<feature type="region of interest" description="Disordered" evidence="3">
    <location>
        <begin position="274"/>
        <end position="367"/>
    </location>
</feature>
<evidence type="ECO:0000256" key="2">
    <source>
        <dbReference type="ARBA" id="ARBA00022840"/>
    </source>
</evidence>
<dbReference type="Pfam" id="PF13191">
    <property type="entry name" value="AAA_16"/>
    <property type="match status" value="1"/>
</dbReference>
<reference evidence="6" key="1">
    <citation type="journal article" date="2019" name="Int. J. Syst. Evol. Microbiol.">
        <title>The Global Catalogue of Microorganisms (GCM) 10K type strain sequencing project: providing services to taxonomists for standard genome sequencing and annotation.</title>
        <authorList>
            <consortium name="The Broad Institute Genomics Platform"/>
            <consortium name="The Broad Institute Genome Sequencing Center for Infectious Disease"/>
            <person name="Wu L."/>
            <person name="Ma J."/>
        </authorList>
    </citation>
    <scope>NUCLEOTIDE SEQUENCE [LARGE SCALE GENOMIC DNA]</scope>
    <source>
        <strain evidence="6">JCM 17326</strain>
    </source>
</reference>
<dbReference type="InterPro" id="IPR041664">
    <property type="entry name" value="AAA_16"/>
</dbReference>
<protein>
    <recommendedName>
        <fullName evidence="4">Orc1-like AAA ATPase domain-containing protein</fullName>
    </recommendedName>
</protein>
<feature type="region of interest" description="Disordered" evidence="3">
    <location>
        <begin position="556"/>
        <end position="582"/>
    </location>
</feature>
<comment type="caution">
    <text evidence="5">The sequence shown here is derived from an EMBL/GenBank/DDBJ whole genome shotgun (WGS) entry which is preliminary data.</text>
</comment>
<organism evidence="5 6">
    <name type="scientific">Nonomuraea rosea</name>
    <dbReference type="NCBI Taxonomy" id="638574"/>
    <lineage>
        <taxon>Bacteria</taxon>
        <taxon>Bacillati</taxon>
        <taxon>Actinomycetota</taxon>
        <taxon>Actinomycetes</taxon>
        <taxon>Streptosporangiales</taxon>
        <taxon>Streptosporangiaceae</taxon>
        <taxon>Nonomuraea</taxon>
    </lineage>
</organism>
<keyword evidence="6" id="KW-1185">Reference proteome</keyword>
<accession>A0ABP6Z4F9</accession>
<dbReference type="InterPro" id="IPR027417">
    <property type="entry name" value="P-loop_NTPase"/>
</dbReference>
<dbReference type="InterPro" id="IPR011990">
    <property type="entry name" value="TPR-like_helical_dom_sf"/>
</dbReference>
<evidence type="ECO:0000313" key="5">
    <source>
        <dbReference type="EMBL" id="GAA3595268.1"/>
    </source>
</evidence>
<dbReference type="SUPFAM" id="SSF48452">
    <property type="entry name" value="TPR-like"/>
    <property type="match status" value="1"/>
</dbReference>
<dbReference type="PANTHER" id="PTHR16305:SF28">
    <property type="entry name" value="GUANYLATE CYCLASE DOMAIN-CONTAINING PROTEIN"/>
    <property type="match status" value="1"/>
</dbReference>